<comment type="caution">
    <text evidence="9">The sequence shown here is derived from an EMBL/GenBank/DDBJ whole genome shotgun (WGS) entry which is preliminary data.</text>
</comment>
<evidence type="ECO:0000256" key="1">
    <source>
        <dbReference type="ARBA" id="ARBA00004123"/>
    </source>
</evidence>
<feature type="region of interest" description="Disordered" evidence="7">
    <location>
        <begin position="178"/>
        <end position="205"/>
    </location>
</feature>
<dbReference type="SMART" id="SM00389">
    <property type="entry name" value="HOX"/>
    <property type="match status" value="1"/>
</dbReference>
<keyword evidence="4 5" id="KW-0539">Nucleus</keyword>
<dbReference type="Gene3D" id="1.10.10.60">
    <property type="entry name" value="Homeodomain-like"/>
    <property type="match status" value="1"/>
</dbReference>
<protein>
    <recommendedName>
        <fullName evidence="8">Homeobox domain-containing protein</fullName>
    </recommendedName>
</protein>
<name>A0AAV7MUX2_PLEWA</name>
<dbReference type="InterPro" id="IPR001356">
    <property type="entry name" value="HD"/>
</dbReference>
<evidence type="ECO:0000259" key="8">
    <source>
        <dbReference type="PROSITE" id="PS50071"/>
    </source>
</evidence>
<feature type="domain" description="Homeobox" evidence="8">
    <location>
        <begin position="115"/>
        <end position="175"/>
    </location>
</feature>
<reference evidence="9" key="1">
    <citation type="journal article" date="2022" name="bioRxiv">
        <title>Sequencing and chromosome-scale assembly of the giantPleurodeles waltlgenome.</title>
        <authorList>
            <person name="Brown T."/>
            <person name="Elewa A."/>
            <person name="Iarovenko S."/>
            <person name="Subramanian E."/>
            <person name="Araus A.J."/>
            <person name="Petzold A."/>
            <person name="Susuki M."/>
            <person name="Suzuki K.-i.T."/>
            <person name="Hayashi T."/>
            <person name="Toyoda A."/>
            <person name="Oliveira C."/>
            <person name="Osipova E."/>
            <person name="Leigh N.D."/>
            <person name="Simon A."/>
            <person name="Yun M.H."/>
        </authorList>
    </citation>
    <scope>NUCLEOTIDE SEQUENCE</scope>
    <source>
        <strain evidence="9">20211129_DDA</strain>
        <tissue evidence="9">Liver</tissue>
    </source>
</reference>
<dbReference type="GO" id="GO:0000978">
    <property type="term" value="F:RNA polymerase II cis-regulatory region sequence-specific DNA binding"/>
    <property type="evidence" value="ECO:0007669"/>
    <property type="project" value="TreeGrafter"/>
</dbReference>
<dbReference type="AlphaFoldDB" id="A0AAV7MUX2"/>
<dbReference type="GO" id="GO:0030154">
    <property type="term" value="P:cell differentiation"/>
    <property type="evidence" value="ECO:0007669"/>
    <property type="project" value="TreeGrafter"/>
</dbReference>
<evidence type="ECO:0000256" key="7">
    <source>
        <dbReference type="SAM" id="MobiDB-lite"/>
    </source>
</evidence>
<evidence type="ECO:0000313" key="9">
    <source>
        <dbReference type="EMBL" id="KAJ1107565.1"/>
    </source>
</evidence>
<dbReference type="InterPro" id="IPR009057">
    <property type="entry name" value="Homeodomain-like_sf"/>
</dbReference>
<dbReference type="InterPro" id="IPR017970">
    <property type="entry name" value="Homeobox_CS"/>
</dbReference>
<feature type="compositionally biased region" description="Basic and acidic residues" evidence="7">
    <location>
        <begin position="182"/>
        <end position="197"/>
    </location>
</feature>
<dbReference type="SUPFAM" id="SSF46689">
    <property type="entry name" value="Homeodomain-like"/>
    <property type="match status" value="1"/>
</dbReference>
<gene>
    <name evidence="9" type="ORF">NDU88_004955</name>
</gene>
<dbReference type="PRINTS" id="PR00024">
    <property type="entry name" value="HOMEOBOX"/>
</dbReference>
<dbReference type="PANTHER" id="PTHR24340:SF114">
    <property type="entry name" value="HOMEOBOX PROTEIN NKX-2.1"/>
    <property type="match status" value="1"/>
</dbReference>
<comment type="subcellular location">
    <subcellularLocation>
        <location evidence="1 5 6">Nucleus</location>
    </subcellularLocation>
</comment>
<sequence length="263" mass="29833">METPCLEGFGPMMQVSHHQQCLQPPLGATSFSVAHCLPQGTMRGYCTTTYTSSHGELPSYQDNLRAAVTNSDWYGGSQEGHYPSISRYMGPAGFNVSGLGYIGDVAKPPLYIQHSPRRKRRVLFSQAQVYELEKRFEHQKYLTAPERDHLAKAIDLTPNQVKIWFQNHRYKMKRQAKQRQARASEERLRPYSAEKMDCPSPTTSLEEYGAADTRLENKPSPDIQELLSGQAQDTGVGQELSVVQNLPSLQDYTMNRSIMFKPW</sequence>
<dbReference type="InterPro" id="IPR050394">
    <property type="entry name" value="Homeobox_NK-like"/>
</dbReference>
<dbReference type="EMBL" id="JANPWB010000013">
    <property type="protein sequence ID" value="KAJ1107565.1"/>
    <property type="molecule type" value="Genomic_DNA"/>
</dbReference>
<evidence type="ECO:0000256" key="5">
    <source>
        <dbReference type="PROSITE-ProRule" id="PRU00108"/>
    </source>
</evidence>
<evidence type="ECO:0000313" key="10">
    <source>
        <dbReference type="Proteomes" id="UP001066276"/>
    </source>
</evidence>
<keyword evidence="3 5" id="KW-0371">Homeobox</keyword>
<evidence type="ECO:0000256" key="4">
    <source>
        <dbReference type="ARBA" id="ARBA00023242"/>
    </source>
</evidence>
<dbReference type="Proteomes" id="UP001066276">
    <property type="component" value="Chromosome 9"/>
</dbReference>
<dbReference type="PROSITE" id="PS50071">
    <property type="entry name" value="HOMEOBOX_2"/>
    <property type="match status" value="1"/>
</dbReference>
<accession>A0AAV7MUX2</accession>
<evidence type="ECO:0000256" key="2">
    <source>
        <dbReference type="ARBA" id="ARBA00023125"/>
    </source>
</evidence>
<dbReference type="CDD" id="cd00086">
    <property type="entry name" value="homeodomain"/>
    <property type="match status" value="1"/>
</dbReference>
<evidence type="ECO:0000256" key="3">
    <source>
        <dbReference type="ARBA" id="ARBA00023155"/>
    </source>
</evidence>
<dbReference type="Pfam" id="PF00046">
    <property type="entry name" value="Homeodomain"/>
    <property type="match status" value="1"/>
</dbReference>
<dbReference type="InterPro" id="IPR020479">
    <property type="entry name" value="HD_metazoa"/>
</dbReference>
<dbReference type="PANTHER" id="PTHR24340">
    <property type="entry name" value="HOMEOBOX PROTEIN NKX"/>
    <property type="match status" value="1"/>
</dbReference>
<keyword evidence="10" id="KW-1185">Reference proteome</keyword>
<keyword evidence="2 5" id="KW-0238">DNA-binding</keyword>
<proteinExistence type="predicted"/>
<feature type="DNA-binding region" description="Homeobox" evidence="5">
    <location>
        <begin position="117"/>
        <end position="176"/>
    </location>
</feature>
<dbReference type="GO" id="GO:0005634">
    <property type="term" value="C:nucleus"/>
    <property type="evidence" value="ECO:0007669"/>
    <property type="project" value="UniProtKB-SubCell"/>
</dbReference>
<organism evidence="9 10">
    <name type="scientific">Pleurodeles waltl</name>
    <name type="common">Iberian ribbed newt</name>
    <dbReference type="NCBI Taxonomy" id="8319"/>
    <lineage>
        <taxon>Eukaryota</taxon>
        <taxon>Metazoa</taxon>
        <taxon>Chordata</taxon>
        <taxon>Craniata</taxon>
        <taxon>Vertebrata</taxon>
        <taxon>Euteleostomi</taxon>
        <taxon>Amphibia</taxon>
        <taxon>Batrachia</taxon>
        <taxon>Caudata</taxon>
        <taxon>Salamandroidea</taxon>
        <taxon>Salamandridae</taxon>
        <taxon>Pleurodelinae</taxon>
        <taxon>Pleurodeles</taxon>
    </lineage>
</organism>
<dbReference type="PROSITE" id="PS00027">
    <property type="entry name" value="HOMEOBOX_1"/>
    <property type="match status" value="1"/>
</dbReference>
<dbReference type="GO" id="GO:0000981">
    <property type="term" value="F:DNA-binding transcription factor activity, RNA polymerase II-specific"/>
    <property type="evidence" value="ECO:0007669"/>
    <property type="project" value="InterPro"/>
</dbReference>
<evidence type="ECO:0000256" key="6">
    <source>
        <dbReference type="RuleBase" id="RU000682"/>
    </source>
</evidence>